<proteinExistence type="predicted"/>
<dbReference type="InterPro" id="IPR036388">
    <property type="entry name" value="WH-like_DNA-bd_sf"/>
</dbReference>
<organism evidence="1 2">
    <name type="scientific">Candidatus Nitrosocosmicus oleophilus</name>
    <dbReference type="NCBI Taxonomy" id="1353260"/>
    <lineage>
        <taxon>Archaea</taxon>
        <taxon>Nitrososphaerota</taxon>
        <taxon>Nitrososphaeria</taxon>
        <taxon>Nitrososphaerales</taxon>
        <taxon>Nitrososphaeraceae</taxon>
        <taxon>Candidatus Nitrosocosmicus</taxon>
    </lineage>
</organism>
<evidence type="ECO:0000313" key="2">
    <source>
        <dbReference type="Proteomes" id="UP000058925"/>
    </source>
</evidence>
<dbReference type="Gene3D" id="1.10.10.10">
    <property type="entry name" value="Winged helix-like DNA-binding domain superfamily/Winged helix DNA-binding domain"/>
    <property type="match status" value="1"/>
</dbReference>
<dbReference type="Proteomes" id="UP000058925">
    <property type="component" value="Chromosome"/>
</dbReference>
<reference evidence="2" key="1">
    <citation type="submission" date="2015-10" db="EMBL/GenBank/DDBJ databases">
        <title>Niche specialization of a soil ammonia-oxidizing archaeon, Candidatus Nitrosocosmicus oleophilus.</title>
        <authorList>
            <person name="Jung M.-Y."/>
            <person name="Rhee S.-K."/>
        </authorList>
    </citation>
    <scope>NUCLEOTIDE SEQUENCE [LARGE SCALE GENOMIC DNA]</scope>
    <source>
        <strain evidence="2">MY3</strain>
    </source>
</reference>
<gene>
    <name evidence="1" type="ORF">NMY3_00064</name>
</gene>
<dbReference type="RefSeq" id="WP_196816972.1">
    <property type="nucleotide sequence ID" value="NZ_CP012850.1"/>
</dbReference>
<keyword evidence="2" id="KW-1185">Reference proteome</keyword>
<accession>A0A654LSE6</accession>
<dbReference type="KEGG" id="taa:NMY3_00064"/>
<protein>
    <recommendedName>
        <fullName evidence="3">ArnR1-like winged helix-turn-helix domain-containing protein</fullName>
    </recommendedName>
</protein>
<evidence type="ECO:0008006" key="3">
    <source>
        <dbReference type="Google" id="ProtNLM"/>
    </source>
</evidence>
<dbReference type="AlphaFoldDB" id="A0A654LSE6"/>
<dbReference type="EMBL" id="CP012850">
    <property type="protein sequence ID" value="ALI34278.1"/>
    <property type="molecule type" value="Genomic_DNA"/>
</dbReference>
<sequence>MYNWVYFLMLIEHELMNYNDDTQKYPITEKGCQFIKDYERLAGLIPEIDVPKAN</sequence>
<dbReference type="GeneID" id="60420290"/>
<evidence type="ECO:0000313" key="1">
    <source>
        <dbReference type="EMBL" id="ALI34278.1"/>
    </source>
</evidence>
<name>A0A654LSE6_9ARCH</name>